<dbReference type="PANTHER" id="PTHR14015">
    <property type="entry name" value="OPIOID GROWTH FACTOR RECEPTOR OGFR ZETA-TYPE OPIOID RECEPTOR"/>
    <property type="match status" value="1"/>
</dbReference>
<protein>
    <submittedName>
        <fullName evidence="3">Opioid growth factor-like protein</fullName>
    </submittedName>
</protein>
<name>V9LTS1_CRIME</name>
<proteinExistence type="inferred from homology"/>
<evidence type="ECO:0000256" key="1">
    <source>
        <dbReference type="ARBA" id="ARBA00010365"/>
    </source>
</evidence>
<organism evidence="3">
    <name type="scientific">Crithidia mellificae</name>
    <dbReference type="NCBI Taxonomy" id="796356"/>
    <lineage>
        <taxon>Eukaryota</taxon>
        <taxon>Discoba</taxon>
        <taxon>Euglenozoa</taxon>
        <taxon>Kinetoplastea</taxon>
        <taxon>Metakinetoplastina</taxon>
        <taxon>Trypanosomatida</taxon>
        <taxon>Trypanosomatidae</taxon>
        <taxon>Leishmaniinae</taxon>
        <taxon>Crithidia</taxon>
    </lineage>
</organism>
<dbReference type="InterPro" id="IPR039574">
    <property type="entry name" value="OGFr"/>
</dbReference>
<feature type="domain" description="Opioid growth factor receptor (OGFr) conserved" evidence="2">
    <location>
        <begin position="197"/>
        <end position="282"/>
    </location>
</feature>
<evidence type="ECO:0000313" key="3">
    <source>
        <dbReference type="EMBL" id="AFU73943.1"/>
    </source>
</evidence>
<dbReference type="InterPro" id="IPR006757">
    <property type="entry name" value="OGF_rcpt"/>
</dbReference>
<dbReference type="GO" id="GO:0140625">
    <property type="term" value="F:opioid growth factor receptor activity"/>
    <property type="evidence" value="ECO:0007669"/>
    <property type="project" value="InterPro"/>
</dbReference>
<sequence>MEYRLLATPHIRQEAQRRLRSYHEANRVRRAAVTSSCSPSSSSARGLSNLSHGACWKFYHGQQPASPGRERVDDLLAYGGESSSGGCVSQRWSPEELEHRHDYIQWLFPLRERGVNWLAPLLTTAEADAMQSDGLVMARVLQAFRMMLRFYGTCIAYTTAAAASPSTTAKKTDTTPTSSAASTPQNVCLDAQLCRTSNQEEWAAQYDNLVRRSHNYLRISRIMQFLGEVGLEPLKLGWLEYLAHEVIMTGAPLAACRDSFFFWMETPFEEEDRLRLQRLVEKLASDSAASFVPVSKGPVVVVKGLFLPPTLDVARVLNEDSRLVPPAIDAAPLSAPNNIRQKTMKRKRE</sequence>
<comment type="similarity">
    <text evidence="1">Belongs to the opioid growth factor receptor family.</text>
</comment>
<dbReference type="AlphaFoldDB" id="V9LTS1"/>
<dbReference type="GO" id="GO:0016020">
    <property type="term" value="C:membrane"/>
    <property type="evidence" value="ECO:0007669"/>
    <property type="project" value="InterPro"/>
</dbReference>
<evidence type="ECO:0000259" key="2">
    <source>
        <dbReference type="Pfam" id="PF04664"/>
    </source>
</evidence>
<accession>V9LTS1</accession>
<dbReference type="PANTHER" id="PTHR14015:SF2">
    <property type="entry name" value="OPIOID GROWTH FACTOR RECEPTOR (OGFR) CONSERVED DOMAIN-CONTAINING PROTEIN"/>
    <property type="match status" value="1"/>
</dbReference>
<feature type="domain" description="Opioid growth factor receptor (OGFr) conserved" evidence="2">
    <location>
        <begin position="95"/>
        <end position="155"/>
    </location>
</feature>
<reference evidence="3" key="1">
    <citation type="submission" date="2011-12" db="EMBL/GenBank/DDBJ databases">
        <title>The Crithidia mellificae genome.</title>
        <authorList>
            <person name="Runckel C."/>
            <person name="Flenniken M."/>
            <person name="Ruby J.G."/>
            <person name="DeRisi J."/>
        </authorList>
    </citation>
    <scope>NUCLEOTIDE SEQUENCE</scope>
    <source>
        <strain evidence="3">SF</strain>
    </source>
</reference>
<dbReference type="EMBL" id="JQ247785">
    <property type="protein sequence ID" value="AFU73943.1"/>
    <property type="molecule type" value="Genomic_DNA"/>
</dbReference>
<dbReference type="Pfam" id="PF04664">
    <property type="entry name" value="OGFr_N"/>
    <property type="match status" value="2"/>
</dbReference>